<reference evidence="2" key="1">
    <citation type="journal article" date="2022" name="Mol. Ecol. Resour.">
        <title>The genomes of chicory, endive, great burdock and yacon provide insights into Asteraceae palaeo-polyploidization history and plant inulin production.</title>
        <authorList>
            <person name="Fan W."/>
            <person name="Wang S."/>
            <person name="Wang H."/>
            <person name="Wang A."/>
            <person name="Jiang F."/>
            <person name="Liu H."/>
            <person name="Zhao H."/>
            <person name="Xu D."/>
            <person name="Zhang Y."/>
        </authorList>
    </citation>
    <scope>NUCLEOTIDE SEQUENCE [LARGE SCALE GENOMIC DNA]</scope>
    <source>
        <strain evidence="2">cv. Punajuju</strain>
    </source>
</reference>
<evidence type="ECO:0000313" key="2">
    <source>
        <dbReference type="Proteomes" id="UP001055811"/>
    </source>
</evidence>
<keyword evidence="2" id="KW-1185">Reference proteome</keyword>
<proteinExistence type="predicted"/>
<comment type="caution">
    <text evidence="1">The sequence shown here is derived from an EMBL/GenBank/DDBJ whole genome shotgun (WGS) entry which is preliminary data.</text>
</comment>
<gene>
    <name evidence="1" type="ORF">L2E82_06706</name>
</gene>
<protein>
    <submittedName>
        <fullName evidence="1">Uncharacterized protein</fullName>
    </submittedName>
</protein>
<dbReference type="EMBL" id="CM042009">
    <property type="protein sequence ID" value="KAI3792815.1"/>
    <property type="molecule type" value="Genomic_DNA"/>
</dbReference>
<dbReference type="Proteomes" id="UP001055811">
    <property type="component" value="Linkage Group LG01"/>
</dbReference>
<name>A0ACB9HCA9_CICIN</name>
<accession>A0ACB9HCA9</accession>
<evidence type="ECO:0000313" key="1">
    <source>
        <dbReference type="EMBL" id="KAI3792815.1"/>
    </source>
</evidence>
<sequence length="578" mass="66833">MVTWRIRAKMAEIDVETTYAGRHPTVFPILLHNGGKFTDFPGRRYVNGQQHFINLVDIDTFCVHDIDEIMDNLGYVDEEVTKLYYHFQRPLGDLDFGLFALASDADIRHLATFVAQHKLINVYTEYAETKLHTYSMSPNPSKHDSCVSDFDREDDSNSGDGDSSESDDVEGSESEDSDFVVDEDNLIDDVEVDMRNLHMNIDEDVEWSGGASKPMVSEVTEEEHIEVIDTEVYVSDSASDDGNKAQGRKESRTYGGHMRMPMCWWEEVNEENEEITCVWVLYVSKWKNDREWQVKTYIKEHHCLQTRTVKAVDYKFLSKQILHQVETNPHIPIRALRDQLQRQYKVDISKMKAFRARSAAIDIVKGDYTSQYTILRDYLLEVQKRNPDTTIKLDVECEPNPALETRTFRRVYVCLGALKKGFAARTRDVLCLDGAFMKGPFPGQILTAVGVLPAIAKLFHCAENRYCLRHIHENMKLRWRGKEFKDLLWKCATTCNVQEFRKSMQELKNLNKDTFEWLNKIPAQHWARISFGRNSKLKNARSRLHGSCRNYTGRVGKSFEHVGHAVNYMGRVILTRVV</sequence>
<reference evidence="1 2" key="2">
    <citation type="journal article" date="2022" name="Mol. Ecol. Resour.">
        <title>The genomes of chicory, endive, great burdock and yacon provide insights into Asteraceae paleo-polyploidization history and plant inulin production.</title>
        <authorList>
            <person name="Fan W."/>
            <person name="Wang S."/>
            <person name="Wang H."/>
            <person name="Wang A."/>
            <person name="Jiang F."/>
            <person name="Liu H."/>
            <person name="Zhao H."/>
            <person name="Xu D."/>
            <person name="Zhang Y."/>
        </authorList>
    </citation>
    <scope>NUCLEOTIDE SEQUENCE [LARGE SCALE GENOMIC DNA]</scope>
    <source>
        <strain evidence="2">cv. Punajuju</strain>
        <tissue evidence="1">Leaves</tissue>
    </source>
</reference>
<organism evidence="1 2">
    <name type="scientific">Cichorium intybus</name>
    <name type="common">Chicory</name>
    <dbReference type="NCBI Taxonomy" id="13427"/>
    <lineage>
        <taxon>Eukaryota</taxon>
        <taxon>Viridiplantae</taxon>
        <taxon>Streptophyta</taxon>
        <taxon>Embryophyta</taxon>
        <taxon>Tracheophyta</taxon>
        <taxon>Spermatophyta</taxon>
        <taxon>Magnoliopsida</taxon>
        <taxon>eudicotyledons</taxon>
        <taxon>Gunneridae</taxon>
        <taxon>Pentapetalae</taxon>
        <taxon>asterids</taxon>
        <taxon>campanulids</taxon>
        <taxon>Asterales</taxon>
        <taxon>Asteraceae</taxon>
        <taxon>Cichorioideae</taxon>
        <taxon>Cichorieae</taxon>
        <taxon>Cichoriinae</taxon>
        <taxon>Cichorium</taxon>
    </lineage>
</organism>